<dbReference type="Gene3D" id="2.40.50.140">
    <property type="entry name" value="Nucleic acid-binding proteins"/>
    <property type="match status" value="1"/>
</dbReference>
<keyword evidence="3 4" id="KW-0949">S-adenosyl-L-methionine</keyword>
<evidence type="ECO:0000256" key="1">
    <source>
        <dbReference type="ARBA" id="ARBA00022603"/>
    </source>
</evidence>
<accession>A0ABS2GFC1</accession>
<dbReference type="InterPro" id="IPR012340">
    <property type="entry name" value="NA-bd_OB-fold"/>
</dbReference>
<protein>
    <submittedName>
        <fullName evidence="6">23S rRNA (Uracil(1939)-C(5))-methyltransferase RlmD</fullName>
        <ecNumber evidence="6">2.1.1.190</ecNumber>
    </submittedName>
</protein>
<feature type="active site" description="Nucleophile" evidence="4">
    <location>
        <position position="419"/>
    </location>
</feature>
<dbReference type="PANTHER" id="PTHR11061:SF30">
    <property type="entry name" value="TRNA (URACIL(54)-C(5))-METHYLTRANSFERASE"/>
    <property type="match status" value="1"/>
</dbReference>
<evidence type="ECO:0000256" key="3">
    <source>
        <dbReference type="ARBA" id="ARBA00022691"/>
    </source>
</evidence>
<proteinExistence type="inferred from homology"/>
<dbReference type="RefSeq" id="WP_205087640.1">
    <property type="nucleotide sequence ID" value="NZ_JACJLA010000005.1"/>
</dbReference>
<keyword evidence="2 4" id="KW-0808">Transferase</keyword>
<dbReference type="NCBIfam" id="TIGR00479">
    <property type="entry name" value="rumA"/>
    <property type="match status" value="1"/>
</dbReference>
<dbReference type="PROSITE" id="PS51687">
    <property type="entry name" value="SAM_MT_RNA_M5U"/>
    <property type="match status" value="1"/>
</dbReference>
<evidence type="ECO:0000256" key="2">
    <source>
        <dbReference type="ARBA" id="ARBA00022679"/>
    </source>
</evidence>
<feature type="binding site" evidence="4">
    <location>
        <position position="392"/>
    </location>
    <ligand>
        <name>S-adenosyl-L-methionine</name>
        <dbReference type="ChEBI" id="CHEBI:59789"/>
    </ligand>
</feature>
<evidence type="ECO:0000259" key="5">
    <source>
        <dbReference type="PROSITE" id="PS50926"/>
    </source>
</evidence>
<feature type="domain" description="TRAM" evidence="5">
    <location>
        <begin position="9"/>
        <end position="67"/>
    </location>
</feature>
<organism evidence="6 7">
    <name type="scientific">Veillonella magna</name>
    <dbReference type="NCBI Taxonomy" id="464322"/>
    <lineage>
        <taxon>Bacteria</taxon>
        <taxon>Bacillati</taxon>
        <taxon>Bacillota</taxon>
        <taxon>Negativicutes</taxon>
        <taxon>Veillonellales</taxon>
        <taxon>Veillonellaceae</taxon>
        <taxon>Veillonella</taxon>
    </lineage>
</organism>
<name>A0ABS2GFC1_9FIRM</name>
<keyword evidence="1 4" id="KW-0489">Methyltransferase</keyword>
<feature type="binding site" evidence="4">
    <location>
        <position position="323"/>
    </location>
    <ligand>
        <name>S-adenosyl-L-methionine</name>
        <dbReference type="ChEBI" id="CHEBI:59789"/>
    </ligand>
</feature>
<dbReference type="GO" id="GO:0032259">
    <property type="term" value="P:methylation"/>
    <property type="evidence" value="ECO:0007669"/>
    <property type="project" value="UniProtKB-KW"/>
</dbReference>
<dbReference type="SUPFAM" id="SSF50249">
    <property type="entry name" value="Nucleic acid-binding proteins"/>
    <property type="match status" value="1"/>
</dbReference>
<dbReference type="Pfam" id="PF05958">
    <property type="entry name" value="tRNA_U5-meth_tr"/>
    <property type="match status" value="1"/>
</dbReference>
<feature type="binding site" evidence="4">
    <location>
        <position position="294"/>
    </location>
    <ligand>
        <name>S-adenosyl-L-methionine</name>
        <dbReference type="ChEBI" id="CHEBI:59789"/>
    </ligand>
</feature>
<dbReference type="InterPro" id="IPR029063">
    <property type="entry name" value="SAM-dependent_MTases_sf"/>
</dbReference>
<dbReference type="CDD" id="cd02440">
    <property type="entry name" value="AdoMet_MTases"/>
    <property type="match status" value="1"/>
</dbReference>
<dbReference type="Proteomes" id="UP000707138">
    <property type="component" value="Unassembled WGS sequence"/>
</dbReference>
<comment type="caution">
    <text evidence="6">The sequence shown here is derived from an EMBL/GenBank/DDBJ whole genome shotgun (WGS) entry which is preliminary data.</text>
</comment>
<dbReference type="PANTHER" id="PTHR11061">
    <property type="entry name" value="RNA M5U METHYLTRANSFERASE"/>
    <property type="match status" value="1"/>
</dbReference>
<comment type="similarity">
    <text evidence="4">Belongs to the class I-like SAM-binding methyltransferase superfamily. RNA M5U methyltransferase family.</text>
</comment>
<sequence length="464" mass="51170">MGKRKLAVPVAKGQTYTVPIHGMGSNGEGIGRVEGFTVFVPFALPGETVQAKVDVVKKNYATATIETIDVASPHRIEPRCSVYGTCGGCQLQHVSYEEQLALKTQKVKDVIERIAGDDPNLVRPALGPANPWQYRNKMQMPVGSSNGELAMGFYARGSHDIVTYVDCHIQSEANNEMAKVCYSIMKDTGIAPYDEVRETGVVRHIIGRVANEGKENEEWMLIIVAATKQLPEQDTWVTRLTEAFPKLKSIVLNYNPKKTNVIMGRKNTLLWGNEYINDSIEELDFRLSAHSFFQVNPRQTEVLYDEALRFAALTGEETVIDAYCGTGTISLCLAQQAKEVIGIEIVEPAIIDAQANAKRNGFTNATFMVADAAEAMPTLYKDGVRPDVIVFDPIRAGCKEPVLYAAAAMAPKRIVYVSCNPASMARDIAILKEKGYRLEAVQPVDMFPMTAHVEAVCLMSRKEK</sequence>
<evidence type="ECO:0000256" key="4">
    <source>
        <dbReference type="PROSITE-ProRule" id="PRU01024"/>
    </source>
</evidence>
<dbReference type="Pfam" id="PF01938">
    <property type="entry name" value="TRAM"/>
    <property type="match status" value="1"/>
</dbReference>
<dbReference type="GO" id="GO:0008168">
    <property type="term" value="F:methyltransferase activity"/>
    <property type="evidence" value="ECO:0007669"/>
    <property type="project" value="UniProtKB-KW"/>
</dbReference>
<dbReference type="InterPro" id="IPR010280">
    <property type="entry name" value="U5_MeTrfase_fam"/>
</dbReference>
<dbReference type="PROSITE" id="PS01231">
    <property type="entry name" value="TRMA_2"/>
    <property type="match status" value="1"/>
</dbReference>
<dbReference type="InterPro" id="IPR002792">
    <property type="entry name" value="TRAM_dom"/>
</dbReference>
<evidence type="ECO:0000313" key="7">
    <source>
        <dbReference type="Proteomes" id="UP000707138"/>
    </source>
</evidence>
<keyword evidence="7" id="KW-1185">Reference proteome</keyword>
<dbReference type="SUPFAM" id="SSF53335">
    <property type="entry name" value="S-adenosyl-L-methionine-dependent methyltransferases"/>
    <property type="match status" value="1"/>
</dbReference>
<dbReference type="EC" id="2.1.1.190" evidence="6"/>
<dbReference type="InterPro" id="IPR030391">
    <property type="entry name" value="MeTrfase_TrmA_CS"/>
</dbReference>
<evidence type="ECO:0000313" key="6">
    <source>
        <dbReference type="EMBL" id="MBM6912530.1"/>
    </source>
</evidence>
<feature type="binding site" evidence="4">
    <location>
        <position position="344"/>
    </location>
    <ligand>
        <name>S-adenosyl-L-methionine</name>
        <dbReference type="ChEBI" id="CHEBI:59789"/>
    </ligand>
</feature>
<gene>
    <name evidence="6" type="primary">rlmD</name>
    <name evidence="6" type="ORF">H6A01_04210</name>
</gene>
<dbReference type="Gene3D" id="3.40.50.150">
    <property type="entry name" value="Vaccinia Virus protein VP39"/>
    <property type="match status" value="1"/>
</dbReference>
<dbReference type="EMBL" id="JACJLA010000005">
    <property type="protein sequence ID" value="MBM6912530.1"/>
    <property type="molecule type" value="Genomic_DNA"/>
</dbReference>
<reference evidence="6 7" key="1">
    <citation type="journal article" date="2021" name="Sci. Rep.">
        <title>The distribution of antibiotic resistance genes in chicken gut microbiota commensals.</title>
        <authorList>
            <person name="Juricova H."/>
            <person name="Matiasovicova J."/>
            <person name="Kubasova T."/>
            <person name="Cejkova D."/>
            <person name="Rychlik I."/>
        </authorList>
    </citation>
    <scope>NUCLEOTIDE SEQUENCE [LARGE SCALE GENOMIC DNA]</scope>
    <source>
        <strain evidence="6 7">An537</strain>
    </source>
</reference>
<dbReference type="Gene3D" id="2.40.50.1070">
    <property type="match status" value="1"/>
</dbReference>
<dbReference type="PROSITE" id="PS50926">
    <property type="entry name" value="TRAM"/>
    <property type="match status" value="1"/>
</dbReference>